<dbReference type="PANTHER" id="PTHR42720">
    <property type="entry name" value="GLYCEROL-3-PHOSPHATE DEHYDROGENASE"/>
    <property type="match status" value="1"/>
</dbReference>
<proteinExistence type="predicted"/>
<dbReference type="InterPro" id="IPR036188">
    <property type="entry name" value="FAD/NAD-bd_sf"/>
</dbReference>
<dbReference type="STRING" id="747682.MALL_0441"/>
<gene>
    <name evidence="2" type="ORF">MALL_0441</name>
</gene>
<dbReference type="Gene3D" id="3.50.50.60">
    <property type="entry name" value="FAD/NAD(P)-binding domain"/>
    <property type="match status" value="1"/>
</dbReference>
<name>D4XWI9_9BACT</name>
<feature type="domain" description="FAD dependent oxidoreductase" evidence="1">
    <location>
        <begin position="5"/>
        <end position="362"/>
    </location>
</feature>
<dbReference type="SUPFAM" id="SSF54373">
    <property type="entry name" value="FAD-linked reductases, C-terminal domain"/>
    <property type="match status" value="1"/>
</dbReference>
<organism evidence="2 3">
    <name type="scientific">Mycoplasmopsis alligatoris A21JP2</name>
    <dbReference type="NCBI Taxonomy" id="747682"/>
    <lineage>
        <taxon>Bacteria</taxon>
        <taxon>Bacillati</taxon>
        <taxon>Mycoplasmatota</taxon>
        <taxon>Mycoplasmoidales</taxon>
        <taxon>Metamycoplasmataceae</taxon>
        <taxon>Mycoplasmopsis</taxon>
    </lineage>
</organism>
<reference evidence="2 3" key="1">
    <citation type="submission" date="2010-03" db="EMBL/GenBank/DDBJ databases">
        <authorList>
            <person name="Glass J.I."/>
            <person name="Benders G.A."/>
            <person name="Durkin A.S."/>
            <person name="Farmerie W.G."/>
            <person name="Hlavinka K."/>
            <person name="Hostetler J."/>
            <person name="Jackson J."/>
            <person name="May M.A."/>
            <person name="Miller R.H."/>
            <person name="Paralanov V."/>
            <person name="Radune D."/>
            <person name="Szczypinski B."/>
            <person name="Brown D.R."/>
        </authorList>
    </citation>
    <scope>NUCLEOTIDE SEQUENCE [LARGE SCALE GENOMIC DNA]</scope>
    <source>
        <strain evidence="2 3">A21JP2</strain>
    </source>
</reference>
<dbReference type="OrthoDB" id="9801699at2"/>
<sequence>MKKYDVAIIGGGIIGASIAYELSKYKLSTIMFEKNPVLGSETSLANTGLLHGGFDPEPHKIEARMNVAGTKRWVEEWFKHLQFPRVKVDSLICAFSQEEMKHIHMLYDRGLVNKVRKEDMQVLSPAQIQKREPNLSKEIVGGLLCTSSWAIAPVEATKCLVGASLKNNLTLRKSANVVKVKKNKDNLFELTLACGEVVLAKKVVDAAGHFADTIANENGFDDFKQTTKRGEYRVLTKYVDNLVNSVVFMVPTIHGKGVVVAPTLDGRYIIGPTAEDGVDKKDTRLVTREKYDYIGKIGKKLVPDLAIENTMMTLAGSRPIDIETNDFVIRKSKNDPDFVIAGGMQSPALSSAPIIAEEVVQLLGLKLEKAEKWDPTFEVLT</sequence>
<dbReference type="PANTHER" id="PTHR42720:SF1">
    <property type="entry name" value="GLYCEROL 3-PHOSPHATE OXIDASE"/>
    <property type="match status" value="1"/>
</dbReference>
<dbReference type="eggNOG" id="COG0579">
    <property type="taxonomic scope" value="Bacteria"/>
</dbReference>
<dbReference type="InterPro" id="IPR052745">
    <property type="entry name" value="G3P_Oxidase/Oxidoreductase"/>
</dbReference>
<dbReference type="Pfam" id="PF01266">
    <property type="entry name" value="DAO"/>
    <property type="match status" value="1"/>
</dbReference>
<dbReference type="RefSeq" id="WP_005683894.1">
    <property type="nucleotide sequence ID" value="NZ_ADNC01000027.1"/>
</dbReference>
<dbReference type="InterPro" id="IPR006076">
    <property type="entry name" value="FAD-dep_OxRdtase"/>
</dbReference>
<evidence type="ECO:0000259" key="1">
    <source>
        <dbReference type="Pfam" id="PF01266"/>
    </source>
</evidence>
<evidence type="ECO:0000313" key="2">
    <source>
        <dbReference type="EMBL" id="EFF41267.1"/>
    </source>
</evidence>
<accession>D4XWI9</accession>
<dbReference type="Gene3D" id="3.30.9.10">
    <property type="entry name" value="D-Amino Acid Oxidase, subunit A, domain 2"/>
    <property type="match status" value="1"/>
</dbReference>
<dbReference type="Proteomes" id="UP000004757">
    <property type="component" value="Unassembled WGS sequence"/>
</dbReference>
<comment type="caution">
    <text evidence="2">The sequence shown here is derived from an EMBL/GenBank/DDBJ whole genome shotgun (WGS) entry which is preliminary data.</text>
</comment>
<dbReference type="EMBL" id="ADNC01000027">
    <property type="protein sequence ID" value="EFF41267.1"/>
    <property type="molecule type" value="Genomic_DNA"/>
</dbReference>
<evidence type="ECO:0000313" key="3">
    <source>
        <dbReference type="Proteomes" id="UP000004757"/>
    </source>
</evidence>
<keyword evidence="3" id="KW-1185">Reference proteome</keyword>
<protein>
    <submittedName>
        <fullName evidence="2">FAD dependent oxidoreductase</fullName>
    </submittedName>
</protein>
<dbReference type="SUPFAM" id="SSF51905">
    <property type="entry name" value="FAD/NAD(P)-binding domain"/>
    <property type="match status" value="1"/>
</dbReference>
<dbReference type="AlphaFoldDB" id="D4XWI9"/>
<dbReference type="NCBIfam" id="NF033460">
    <property type="entry name" value="glycerol3P_ox_II"/>
    <property type="match status" value="1"/>
</dbReference>